<keyword evidence="2" id="KW-1185">Reference proteome</keyword>
<evidence type="ECO:0000313" key="2">
    <source>
        <dbReference type="Proteomes" id="UP001162131"/>
    </source>
</evidence>
<protein>
    <submittedName>
        <fullName evidence="1">Uncharacterized protein</fullName>
    </submittedName>
</protein>
<dbReference type="AlphaFoldDB" id="A0AAU9JP33"/>
<gene>
    <name evidence="1" type="ORF">BSTOLATCC_MIC49213</name>
</gene>
<sequence>MVENSWNFQFLPPQVDVYSKDEVFSNLIHSAKAYSSCAPVVKKFAECRKRPIGKIVDPETCQPYAEHLIECYNEVKGVPASCKTSYEKVFNCLQHGGKCEEDLRGYLDCKHPATSKYEKY</sequence>
<accession>A0AAU9JP33</accession>
<comment type="caution">
    <text evidence="1">The sequence shown here is derived from an EMBL/GenBank/DDBJ whole genome shotgun (WGS) entry which is preliminary data.</text>
</comment>
<proteinExistence type="predicted"/>
<evidence type="ECO:0000313" key="1">
    <source>
        <dbReference type="EMBL" id="CAG9329581.1"/>
    </source>
</evidence>
<dbReference type="EMBL" id="CAJZBQ010000048">
    <property type="protein sequence ID" value="CAG9329581.1"/>
    <property type="molecule type" value="Genomic_DNA"/>
</dbReference>
<reference evidence="1" key="1">
    <citation type="submission" date="2021-09" db="EMBL/GenBank/DDBJ databases">
        <authorList>
            <consortium name="AG Swart"/>
            <person name="Singh M."/>
            <person name="Singh A."/>
            <person name="Seah K."/>
            <person name="Emmerich C."/>
        </authorList>
    </citation>
    <scope>NUCLEOTIDE SEQUENCE</scope>
    <source>
        <strain evidence="1">ATCC30299</strain>
    </source>
</reference>
<dbReference type="Proteomes" id="UP001162131">
    <property type="component" value="Unassembled WGS sequence"/>
</dbReference>
<name>A0AAU9JP33_9CILI</name>
<organism evidence="1 2">
    <name type="scientific">Blepharisma stoltei</name>
    <dbReference type="NCBI Taxonomy" id="1481888"/>
    <lineage>
        <taxon>Eukaryota</taxon>
        <taxon>Sar</taxon>
        <taxon>Alveolata</taxon>
        <taxon>Ciliophora</taxon>
        <taxon>Postciliodesmatophora</taxon>
        <taxon>Heterotrichea</taxon>
        <taxon>Heterotrichida</taxon>
        <taxon>Blepharismidae</taxon>
        <taxon>Blepharisma</taxon>
    </lineage>
</organism>